<feature type="transmembrane region" description="Helical" evidence="1">
    <location>
        <begin position="16"/>
        <end position="38"/>
    </location>
</feature>
<keyword evidence="1" id="KW-0472">Membrane</keyword>
<organism evidence="2 3">
    <name type="scientific">Acaulospora morrowiae</name>
    <dbReference type="NCBI Taxonomy" id="94023"/>
    <lineage>
        <taxon>Eukaryota</taxon>
        <taxon>Fungi</taxon>
        <taxon>Fungi incertae sedis</taxon>
        <taxon>Mucoromycota</taxon>
        <taxon>Glomeromycotina</taxon>
        <taxon>Glomeromycetes</taxon>
        <taxon>Diversisporales</taxon>
        <taxon>Acaulosporaceae</taxon>
        <taxon>Acaulospora</taxon>
    </lineage>
</organism>
<dbReference type="Proteomes" id="UP000789342">
    <property type="component" value="Unassembled WGS sequence"/>
</dbReference>
<dbReference type="EMBL" id="CAJVPV010004922">
    <property type="protein sequence ID" value="CAG8581516.1"/>
    <property type="molecule type" value="Genomic_DNA"/>
</dbReference>
<dbReference type="NCBIfam" id="NF041646">
    <property type="entry name" value="VC0807_fam"/>
    <property type="match status" value="1"/>
</dbReference>
<feature type="transmembrane region" description="Helical" evidence="1">
    <location>
        <begin position="44"/>
        <end position="64"/>
    </location>
</feature>
<protein>
    <submittedName>
        <fullName evidence="2">17505_t:CDS:1</fullName>
    </submittedName>
</protein>
<evidence type="ECO:0000256" key="1">
    <source>
        <dbReference type="SAM" id="Phobius"/>
    </source>
</evidence>
<feature type="transmembrane region" description="Helical" evidence="1">
    <location>
        <begin position="101"/>
        <end position="118"/>
    </location>
</feature>
<gene>
    <name evidence="2" type="ORF">AMORRO_LOCUS6931</name>
</gene>
<dbReference type="AlphaFoldDB" id="A0A9N9BYT4"/>
<keyword evidence="1" id="KW-0812">Transmembrane</keyword>
<dbReference type="OrthoDB" id="10043543at2759"/>
<comment type="caution">
    <text evidence="2">The sequence shown here is derived from an EMBL/GenBank/DDBJ whole genome shotgun (WGS) entry which is preliminary data.</text>
</comment>
<accession>A0A9N9BYT4</accession>
<evidence type="ECO:0000313" key="2">
    <source>
        <dbReference type="EMBL" id="CAG8581516.1"/>
    </source>
</evidence>
<proteinExistence type="predicted"/>
<feature type="transmembrane region" description="Helical" evidence="1">
    <location>
        <begin position="207"/>
        <end position="230"/>
    </location>
</feature>
<name>A0A9N9BYT4_9GLOM</name>
<feature type="transmembrane region" description="Helical" evidence="1">
    <location>
        <begin position="176"/>
        <end position="201"/>
    </location>
</feature>
<keyword evidence="1" id="KW-1133">Transmembrane helix</keyword>
<sequence length="250" mass="28073">MAENQRADSGPSRIKTFIAVGSMIFVEVILPIILYFILEKYLPVIWALVISGVPPLIVVIVGLIRHRRVDVLGVLIVFSFIVGAIVAGVQGDPRLYLLRESFITGVIGFVFLITLIPIKVGSFRMRPMVFYFSKDMATGGTFGSGGGHLQPITEDESIEARWERYWDSYPKFRQGFIVMTAVWGFGLLIEVVFRVIIIFRAPTIDQAVYIASIATYSWIALLVLFTIVYSRWMARMGQKRLAMANAGQQL</sequence>
<evidence type="ECO:0000313" key="3">
    <source>
        <dbReference type="Proteomes" id="UP000789342"/>
    </source>
</evidence>
<feature type="transmembrane region" description="Helical" evidence="1">
    <location>
        <begin position="71"/>
        <end position="89"/>
    </location>
</feature>
<keyword evidence="3" id="KW-1185">Reference proteome</keyword>
<reference evidence="2" key="1">
    <citation type="submission" date="2021-06" db="EMBL/GenBank/DDBJ databases">
        <authorList>
            <person name="Kallberg Y."/>
            <person name="Tangrot J."/>
            <person name="Rosling A."/>
        </authorList>
    </citation>
    <scope>NUCLEOTIDE SEQUENCE</scope>
    <source>
        <strain evidence="2">CL551</strain>
    </source>
</reference>